<proteinExistence type="predicted"/>
<sequence length="89" mass="10389">MTGPCALCGRWGPLERHHVFGGPKRQLSERYGLTVDLCHSCHNEPPCGVHFNPHTRRIIQREAQRRAMREQTWSTEDFVRVFGKNYLEV</sequence>
<reference evidence="1" key="1">
    <citation type="journal article" date="2021" name="Proc. Natl. Acad. Sci. U.S.A.">
        <title>A Catalog of Tens of Thousands of Viruses from Human Metagenomes Reveals Hidden Associations with Chronic Diseases.</title>
        <authorList>
            <person name="Tisza M.J."/>
            <person name="Buck C.B."/>
        </authorList>
    </citation>
    <scope>NUCLEOTIDE SEQUENCE</scope>
    <source>
        <strain evidence="1">CtZih56</strain>
    </source>
</reference>
<organism evidence="1">
    <name type="scientific">Podoviridae sp. ctZih56</name>
    <dbReference type="NCBI Taxonomy" id="2827741"/>
    <lineage>
        <taxon>Viruses</taxon>
        <taxon>Duplodnaviria</taxon>
        <taxon>Heunggongvirae</taxon>
        <taxon>Uroviricota</taxon>
        <taxon>Caudoviricetes</taxon>
    </lineage>
</organism>
<name>A0A8S5SFA9_9CAUD</name>
<dbReference type="EMBL" id="BK032586">
    <property type="protein sequence ID" value="DAF49705.1"/>
    <property type="molecule type" value="Genomic_DNA"/>
</dbReference>
<accession>A0A8S5SFA9</accession>
<protein>
    <submittedName>
        <fullName evidence="1">HNHc nuclease</fullName>
    </submittedName>
</protein>
<evidence type="ECO:0000313" key="1">
    <source>
        <dbReference type="EMBL" id="DAF49705.1"/>
    </source>
</evidence>